<evidence type="ECO:0000313" key="2">
    <source>
        <dbReference type="EMBL" id="CAL1574947.1"/>
    </source>
</evidence>
<dbReference type="Proteomes" id="UP001497482">
    <property type="component" value="Chromosome 12"/>
</dbReference>
<name>A0AAV2JGX4_KNICA</name>
<sequence>MKLSITRGAACTGAISPRAAVTSPFPPLTSHACRPLVARAARRTLWLVSAGESEGTRDEPHEYAKSRAD</sequence>
<organism evidence="2 3">
    <name type="scientific">Knipowitschia caucasica</name>
    <name type="common">Caucasian dwarf goby</name>
    <name type="synonym">Pomatoschistus caucasicus</name>
    <dbReference type="NCBI Taxonomy" id="637954"/>
    <lineage>
        <taxon>Eukaryota</taxon>
        <taxon>Metazoa</taxon>
        <taxon>Chordata</taxon>
        <taxon>Craniata</taxon>
        <taxon>Vertebrata</taxon>
        <taxon>Euteleostomi</taxon>
        <taxon>Actinopterygii</taxon>
        <taxon>Neopterygii</taxon>
        <taxon>Teleostei</taxon>
        <taxon>Neoteleostei</taxon>
        <taxon>Acanthomorphata</taxon>
        <taxon>Gobiaria</taxon>
        <taxon>Gobiiformes</taxon>
        <taxon>Gobioidei</taxon>
        <taxon>Gobiidae</taxon>
        <taxon>Gobiinae</taxon>
        <taxon>Knipowitschia</taxon>
    </lineage>
</organism>
<dbReference type="EMBL" id="OZ035834">
    <property type="protein sequence ID" value="CAL1574947.1"/>
    <property type="molecule type" value="Genomic_DNA"/>
</dbReference>
<feature type="compositionally biased region" description="Basic and acidic residues" evidence="1">
    <location>
        <begin position="54"/>
        <end position="69"/>
    </location>
</feature>
<dbReference type="AlphaFoldDB" id="A0AAV2JGX4"/>
<reference evidence="2 3" key="1">
    <citation type="submission" date="2024-04" db="EMBL/GenBank/DDBJ databases">
        <authorList>
            <person name="Waldvogel A.-M."/>
            <person name="Schoenle A."/>
        </authorList>
    </citation>
    <scope>NUCLEOTIDE SEQUENCE [LARGE SCALE GENOMIC DNA]</scope>
</reference>
<gene>
    <name evidence="2" type="ORF">KC01_LOCUS6611</name>
</gene>
<evidence type="ECO:0000313" key="3">
    <source>
        <dbReference type="Proteomes" id="UP001497482"/>
    </source>
</evidence>
<proteinExistence type="predicted"/>
<protein>
    <submittedName>
        <fullName evidence="2">Uncharacterized protein</fullName>
    </submittedName>
</protein>
<evidence type="ECO:0000256" key="1">
    <source>
        <dbReference type="SAM" id="MobiDB-lite"/>
    </source>
</evidence>
<accession>A0AAV2JGX4</accession>
<feature type="region of interest" description="Disordered" evidence="1">
    <location>
        <begin position="49"/>
        <end position="69"/>
    </location>
</feature>
<keyword evidence="3" id="KW-1185">Reference proteome</keyword>